<dbReference type="OrthoDB" id="4470569at2"/>
<proteinExistence type="inferred from homology"/>
<dbReference type="EMBL" id="PKLZ01000007">
    <property type="protein sequence ID" value="PLW82700.1"/>
    <property type="molecule type" value="Genomic_DNA"/>
</dbReference>
<protein>
    <submittedName>
        <fullName evidence="5">Acetyl-CoA acetyltransferase</fullName>
    </submittedName>
</protein>
<dbReference type="Pfam" id="PF18313">
    <property type="entry name" value="TLP1_add_C"/>
    <property type="match status" value="1"/>
</dbReference>
<dbReference type="RefSeq" id="WP_101521168.1">
    <property type="nucleotide sequence ID" value="NZ_PKLZ01000007.1"/>
</dbReference>
<evidence type="ECO:0000256" key="3">
    <source>
        <dbReference type="ARBA" id="ARBA00023315"/>
    </source>
</evidence>
<name>A0A2N5Y2T1_9GAMM</name>
<dbReference type="PANTHER" id="PTHR18919">
    <property type="entry name" value="ACETYL-COA C-ACYLTRANSFERASE"/>
    <property type="match status" value="1"/>
</dbReference>
<dbReference type="AlphaFoldDB" id="A0A2N5Y2T1"/>
<keyword evidence="6" id="KW-1185">Reference proteome</keyword>
<dbReference type="InterPro" id="IPR040771">
    <property type="entry name" value="TLP1_add_C"/>
</dbReference>
<evidence type="ECO:0000256" key="1">
    <source>
        <dbReference type="ARBA" id="ARBA00010982"/>
    </source>
</evidence>
<accession>A0A2N5Y2T1</accession>
<evidence type="ECO:0000256" key="2">
    <source>
        <dbReference type="ARBA" id="ARBA00022679"/>
    </source>
</evidence>
<evidence type="ECO:0000259" key="4">
    <source>
        <dbReference type="Pfam" id="PF18313"/>
    </source>
</evidence>
<dbReference type="PANTHER" id="PTHR18919:SF139">
    <property type="entry name" value="THIOLASE-LIKE PROTEIN TYPE 1 ADDITIONAL C-TERMINAL DOMAIN-CONTAINING PROTEIN"/>
    <property type="match status" value="1"/>
</dbReference>
<sequence length="502" mass="53704">MLDSQPIIISQAQQTWRDRNPDRSLLDALEEVSLAALQDIGSARLTAAVDTVATVPFLASQVPDLAGMMPKNSGDALCQRLGLRAATFTSDVGGNTPQLMVNYFADRLAAGESRAVLVTGAELFATLFSALSSGQDLSHWQQTGARSPIQLDEPKPPCTELERAHGMFEPIHTYPLFESALRHAAGWDQQTHLARLGRLVSRMSDVAAANPYAWRQESLTPAQVLDPAQGNRMITWPYTKVMNAILAVDMAAAVVMTTVGTARELGIDPSRWVYLRGGAEAHDIWNVSEREHLHESPALAACSRSALDMAGLELAELDLFDLYSCFPSAVQVACNAIGLDPDDPRGVTVTGGLTLFGGPGNNYSLHAIAEMVSRLQNGQGRHGLVTANGNYLTKHAVGVYSVDPGSAPWPLARPDLQILLDAGPRLVVDPTASGSGTLDACAVVFGKEGPKRGIVLGRMEDGRRFVANTPGDPDLLARLVEMDPVGLQGRVTAGDKVNSFEL</sequence>
<comment type="caution">
    <text evidence="5">The sequence shown here is derived from an EMBL/GenBank/DDBJ whole genome shotgun (WGS) entry which is preliminary data.</text>
</comment>
<dbReference type="Gene3D" id="2.40.50.840">
    <property type="match status" value="1"/>
</dbReference>
<feature type="domain" description="Thiolase-like protein type 1 additional C-terminal" evidence="4">
    <location>
        <begin position="415"/>
        <end position="493"/>
    </location>
</feature>
<dbReference type="InterPro" id="IPR016039">
    <property type="entry name" value="Thiolase-like"/>
</dbReference>
<keyword evidence="3" id="KW-0012">Acyltransferase</keyword>
<organism evidence="5 6">
    <name type="scientific">Kineobactrum sediminis</name>
    <dbReference type="NCBI Taxonomy" id="1905677"/>
    <lineage>
        <taxon>Bacteria</taxon>
        <taxon>Pseudomonadati</taxon>
        <taxon>Pseudomonadota</taxon>
        <taxon>Gammaproteobacteria</taxon>
        <taxon>Cellvibrionales</taxon>
        <taxon>Halieaceae</taxon>
        <taxon>Kineobactrum</taxon>
    </lineage>
</organism>
<dbReference type="GO" id="GO:0016746">
    <property type="term" value="F:acyltransferase activity"/>
    <property type="evidence" value="ECO:0007669"/>
    <property type="project" value="UniProtKB-KW"/>
</dbReference>
<dbReference type="Gene3D" id="3.40.47.10">
    <property type="match status" value="1"/>
</dbReference>
<evidence type="ECO:0000313" key="5">
    <source>
        <dbReference type="EMBL" id="PLW82700.1"/>
    </source>
</evidence>
<evidence type="ECO:0000313" key="6">
    <source>
        <dbReference type="Proteomes" id="UP000234845"/>
    </source>
</evidence>
<dbReference type="SUPFAM" id="SSF53901">
    <property type="entry name" value="Thiolase-like"/>
    <property type="match status" value="2"/>
</dbReference>
<gene>
    <name evidence="5" type="ORF">CWI75_08950</name>
</gene>
<dbReference type="Proteomes" id="UP000234845">
    <property type="component" value="Unassembled WGS sequence"/>
</dbReference>
<comment type="similarity">
    <text evidence="1">Belongs to the thiolase-like superfamily. Thiolase family.</text>
</comment>
<keyword evidence="2 5" id="KW-0808">Transferase</keyword>
<reference evidence="6" key="1">
    <citation type="submission" date="2017-11" db="EMBL/GenBank/DDBJ databases">
        <title>The draft genome sequence of Chromatocurvus sp. F02.</title>
        <authorList>
            <person name="Du Z.-J."/>
            <person name="Chang Y.-Q."/>
        </authorList>
    </citation>
    <scope>NUCLEOTIDE SEQUENCE [LARGE SCALE GENOMIC DNA]</scope>
    <source>
        <strain evidence="6">F02</strain>
    </source>
</reference>
<dbReference type="CDD" id="cd00829">
    <property type="entry name" value="SCP-x_thiolase"/>
    <property type="match status" value="1"/>
</dbReference>